<dbReference type="EMBL" id="FZQP02002626">
    <property type="protein sequence ID" value="VVC96234.1"/>
    <property type="molecule type" value="Genomic_DNA"/>
</dbReference>
<feature type="non-terminal residue" evidence="1">
    <location>
        <position position="35"/>
    </location>
</feature>
<sequence>MFVRLPATTQNEAVCSFCQYFLHYIQVELSDDHTE</sequence>
<gene>
    <name evidence="1" type="ORF">LSINAPIS_LOCUS7775</name>
</gene>
<evidence type="ECO:0000313" key="2">
    <source>
        <dbReference type="Proteomes" id="UP000324832"/>
    </source>
</evidence>
<dbReference type="Proteomes" id="UP000324832">
    <property type="component" value="Unassembled WGS sequence"/>
</dbReference>
<proteinExistence type="predicted"/>
<protein>
    <submittedName>
        <fullName evidence="1">Uncharacterized protein</fullName>
    </submittedName>
</protein>
<dbReference type="AlphaFoldDB" id="A0A5E4QEU7"/>
<accession>A0A5E4QEU7</accession>
<reference evidence="1 2" key="1">
    <citation type="submission" date="2017-07" db="EMBL/GenBank/DDBJ databases">
        <authorList>
            <person name="Talla V."/>
            <person name="Backstrom N."/>
        </authorList>
    </citation>
    <scope>NUCLEOTIDE SEQUENCE [LARGE SCALE GENOMIC DNA]</scope>
</reference>
<evidence type="ECO:0000313" key="1">
    <source>
        <dbReference type="EMBL" id="VVC96234.1"/>
    </source>
</evidence>
<name>A0A5E4QEU7_9NEOP</name>
<organism evidence="1 2">
    <name type="scientific">Leptidea sinapis</name>
    <dbReference type="NCBI Taxonomy" id="189913"/>
    <lineage>
        <taxon>Eukaryota</taxon>
        <taxon>Metazoa</taxon>
        <taxon>Ecdysozoa</taxon>
        <taxon>Arthropoda</taxon>
        <taxon>Hexapoda</taxon>
        <taxon>Insecta</taxon>
        <taxon>Pterygota</taxon>
        <taxon>Neoptera</taxon>
        <taxon>Endopterygota</taxon>
        <taxon>Lepidoptera</taxon>
        <taxon>Glossata</taxon>
        <taxon>Ditrysia</taxon>
        <taxon>Papilionoidea</taxon>
        <taxon>Pieridae</taxon>
        <taxon>Dismorphiinae</taxon>
        <taxon>Leptidea</taxon>
    </lineage>
</organism>
<keyword evidence="2" id="KW-1185">Reference proteome</keyword>